<sequence>MTNTRYDSLDSQNTFAQPLQTPYGSISQLSKNAKLTAEQRAMLVLVDSFDKLNTGAKPKTALDTNILRNSITDATSNIVGNVRDVISGVADFFASILVPSGDRELSEEEKAAEEARRALRFFLESQENLLAAGDPEALPTEIPDDDFQSAQGSSGGFSRPQTFSSGGGATDPNSGATGAIANSNGQTGGGGGAANAEGTPGSSDGASGAAPGAGGESVTYDPSEPQGVVAKVTKAVGSLVSNIGSAIKSGFMRILSWFF</sequence>
<protein>
    <submittedName>
        <fullName evidence="2">Uncharacterized protein</fullName>
    </submittedName>
</protein>
<feature type="compositionally biased region" description="Low complexity" evidence="1">
    <location>
        <begin position="194"/>
        <end position="210"/>
    </location>
</feature>
<dbReference type="EMBL" id="MFMA01000005">
    <property type="protein sequence ID" value="OGG74144.1"/>
    <property type="molecule type" value="Genomic_DNA"/>
</dbReference>
<reference evidence="2 3" key="1">
    <citation type="journal article" date="2016" name="Nat. Commun.">
        <title>Thousands of microbial genomes shed light on interconnected biogeochemical processes in an aquifer system.</title>
        <authorList>
            <person name="Anantharaman K."/>
            <person name="Brown C.T."/>
            <person name="Hug L.A."/>
            <person name="Sharon I."/>
            <person name="Castelle C.J."/>
            <person name="Probst A.J."/>
            <person name="Thomas B.C."/>
            <person name="Singh A."/>
            <person name="Wilkins M.J."/>
            <person name="Karaoz U."/>
            <person name="Brodie E.L."/>
            <person name="Williams K.H."/>
            <person name="Hubbard S.S."/>
            <person name="Banfield J.F."/>
        </authorList>
    </citation>
    <scope>NUCLEOTIDE SEQUENCE [LARGE SCALE GENOMIC DNA]</scope>
</reference>
<accession>A0A1F6EKI1</accession>
<name>A0A1F6EKI1_9BACT</name>
<evidence type="ECO:0000313" key="3">
    <source>
        <dbReference type="Proteomes" id="UP000178427"/>
    </source>
</evidence>
<evidence type="ECO:0000313" key="2">
    <source>
        <dbReference type="EMBL" id="OGG74144.1"/>
    </source>
</evidence>
<dbReference type="AlphaFoldDB" id="A0A1F6EKI1"/>
<evidence type="ECO:0000256" key="1">
    <source>
        <dbReference type="SAM" id="MobiDB-lite"/>
    </source>
</evidence>
<gene>
    <name evidence="2" type="ORF">A3A40_03210</name>
</gene>
<feature type="region of interest" description="Disordered" evidence="1">
    <location>
        <begin position="136"/>
        <end position="222"/>
    </location>
</feature>
<feature type="compositionally biased region" description="Low complexity" evidence="1">
    <location>
        <begin position="148"/>
        <end position="158"/>
    </location>
</feature>
<dbReference type="Proteomes" id="UP000178427">
    <property type="component" value="Unassembled WGS sequence"/>
</dbReference>
<proteinExistence type="predicted"/>
<comment type="caution">
    <text evidence="2">The sequence shown here is derived from an EMBL/GenBank/DDBJ whole genome shotgun (WGS) entry which is preliminary data.</text>
</comment>
<organism evidence="2 3">
    <name type="scientific">Candidatus Kaiserbacteria bacterium RIFCSPLOWO2_01_FULL_54_20</name>
    <dbReference type="NCBI Taxonomy" id="1798513"/>
    <lineage>
        <taxon>Bacteria</taxon>
        <taxon>Candidatus Kaiseribacteriota</taxon>
    </lineage>
</organism>